<dbReference type="AlphaFoldDB" id="A0A9P8N7Z9"/>
<dbReference type="Proteomes" id="UP000824596">
    <property type="component" value="Unassembled WGS sequence"/>
</dbReference>
<dbReference type="OrthoDB" id="2149705at2759"/>
<evidence type="ECO:0000313" key="2">
    <source>
        <dbReference type="Proteomes" id="UP000824596"/>
    </source>
</evidence>
<dbReference type="GeneID" id="68350835"/>
<evidence type="ECO:0000313" key="1">
    <source>
        <dbReference type="EMBL" id="KAH0966297.1"/>
    </source>
</evidence>
<name>A0A9P8N7Z9_9HYPO</name>
<reference evidence="1" key="1">
    <citation type="submission" date="2021-09" db="EMBL/GenBank/DDBJ databases">
        <title>A high-quality genome of the endoparasitic fungus Hirsutella rhossiliensis with a comparison of Hirsutella genomes reveals transposable elements contributing to genome size variation.</title>
        <authorList>
            <person name="Lin R."/>
            <person name="Jiao Y."/>
            <person name="Sun X."/>
            <person name="Ling J."/>
            <person name="Xie B."/>
            <person name="Cheng X."/>
        </authorList>
    </citation>
    <scope>NUCLEOTIDE SEQUENCE</scope>
    <source>
        <strain evidence="1">HR02</strain>
    </source>
</reference>
<dbReference type="PROSITE" id="PS00178">
    <property type="entry name" value="AA_TRNA_LIGASE_I"/>
    <property type="match status" value="1"/>
</dbReference>
<dbReference type="GO" id="GO:0006418">
    <property type="term" value="P:tRNA aminoacylation for protein translation"/>
    <property type="evidence" value="ECO:0007669"/>
    <property type="project" value="InterPro"/>
</dbReference>
<keyword evidence="2" id="KW-1185">Reference proteome</keyword>
<protein>
    <submittedName>
        <fullName evidence="1">Uncharacterized protein</fullName>
    </submittedName>
</protein>
<sequence length="481" mass="51980">MKDATAQQSMRSSVSGRAAAASNLVSLLSRLLTNGASSPTTSREILSAIQDLVPTLSPEKPVFATFHDGQVHDPLGGGAYAFEHGVVEPVLAALVSDELRSPMTDEADPKHCPRQGVPTRPIVIHAGVQPNNSPHAGTLVVFCYAFLLAQAVRDSMRATAAGTDVQPPPVSVEVTFVDTAPVEGQGVEMGGVQYQRCYRNVPGALDTDMADYQEVLGLSSSWSGVPFTTAFQSDLFSRPAMPSLVGYMVAQHDGLGRQLSPKYGTLGLRAACPVAGCGLAEKHGRLNEYHEATISFRCPRHGPHAICISEPADVARLEANTPARNLLRSMSHLLDTSAHHVRITGADYAGTYQEVFLYRPLAAWSAATGLAAGRTPHILYAPLVVDWSGAKLSKALYVGEGGYEAMTLLGSDGLCSFARLKSRFGGNGAEGLRRIWDEVQRWMQNPKRLFRSFSVEYLQRAILREDEEREEVKQMSFSNRG</sequence>
<dbReference type="GO" id="GO:0004812">
    <property type="term" value="F:aminoacyl-tRNA ligase activity"/>
    <property type="evidence" value="ECO:0007669"/>
    <property type="project" value="InterPro"/>
</dbReference>
<gene>
    <name evidence="1" type="ORF">HRG_01706</name>
</gene>
<dbReference type="GO" id="GO:0005524">
    <property type="term" value="F:ATP binding"/>
    <property type="evidence" value="ECO:0007669"/>
    <property type="project" value="InterPro"/>
</dbReference>
<organism evidence="1 2">
    <name type="scientific">Hirsutella rhossiliensis</name>
    <dbReference type="NCBI Taxonomy" id="111463"/>
    <lineage>
        <taxon>Eukaryota</taxon>
        <taxon>Fungi</taxon>
        <taxon>Dikarya</taxon>
        <taxon>Ascomycota</taxon>
        <taxon>Pezizomycotina</taxon>
        <taxon>Sordariomycetes</taxon>
        <taxon>Hypocreomycetidae</taxon>
        <taxon>Hypocreales</taxon>
        <taxon>Ophiocordycipitaceae</taxon>
        <taxon>Hirsutella</taxon>
    </lineage>
</organism>
<accession>A0A9P8N7Z9</accession>
<proteinExistence type="predicted"/>
<dbReference type="InterPro" id="IPR001412">
    <property type="entry name" value="aa-tRNA-synth_I_CS"/>
</dbReference>
<dbReference type="RefSeq" id="XP_044723810.1">
    <property type="nucleotide sequence ID" value="XM_044860177.1"/>
</dbReference>
<comment type="caution">
    <text evidence="1">The sequence shown here is derived from an EMBL/GenBank/DDBJ whole genome shotgun (WGS) entry which is preliminary data.</text>
</comment>
<dbReference type="EMBL" id="JAIZPD010000002">
    <property type="protein sequence ID" value="KAH0966297.1"/>
    <property type="molecule type" value="Genomic_DNA"/>
</dbReference>